<comment type="similarity">
    <text evidence="1">Belongs to the isocitrate and isopropylmalate dehydrogenases family.</text>
</comment>
<reference evidence="4 5" key="1">
    <citation type="submission" date="2020-08" db="EMBL/GenBank/DDBJ databases">
        <authorList>
            <person name="Liu C."/>
            <person name="Sun Q."/>
        </authorList>
    </citation>
    <scope>NUCLEOTIDE SEQUENCE [LARGE SCALE GENOMIC DNA]</scope>
    <source>
        <strain evidence="4 5">NSJ-18</strain>
    </source>
</reference>
<name>A0ABR7JP44_9FIRM</name>
<dbReference type="SMART" id="SM01329">
    <property type="entry name" value="Iso_dh"/>
    <property type="match status" value="1"/>
</dbReference>
<keyword evidence="5" id="KW-1185">Reference proteome</keyword>
<feature type="domain" description="Isopropylmalate dehydrogenase-like" evidence="3">
    <location>
        <begin position="3"/>
        <end position="326"/>
    </location>
</feature>
<dbReference type="Proteomes" id="UP000609849">
    <property type="component" value="Unassembled WGS sequence"/>
</dbReference>
<accession>A0ABR7JP44</accession>
<keyword evidence="2" id="KW-0560">Oxidoreductase</keyword>
<evidence type="ECO:0000259" key="3">
    <source>
        <dbReference type="SMART" id="SM01329"/>
    </source>
</evidence>
<dbReference type="RefSeq" id="WP_153926215.1">
    <property type="nucleotide sequence ID" value="NZ_JACRWE010000003.1"/>
</dbReference>
<comment type="caution">
    <text evidence="4">The sequence shown here is derived from an EMBL/GenBank/DDBJ whole genome shotgun (WGS) entry which is preliminary data.</text>
</comment>
<evidence type="ECO:0000313" key="4">
    <source>
        <dbReference type="EMBL" id="MBC5996674.1"/>
    </source>
</evidence>
<dbReference type="Gene3D" id="3.40.718.10">
    <property type="entry name" value="Isopropylmalate Dehydrogenase"/>
    <property type="match status" value="1"/>
</dbReference>
<gene>
    <name evidence="4" type="ORF">H8923_07870</name>
</gene>
<dbReference type="SUPFAM" id="SSF53659">
    <property type="entry name" value="Isocitrate/Isopropylmalate dehydrogenase-like"/>
    <property type="match status" value="1"/>
</dbReference>
<evidence type="ECO:0000313" key="5">
    <source>
        <dbReference type="Proteomes" id="UP000609849"/>
    </source>
</evidence>
<dbReference type="PANTHER" id="PTHR11835">
    <property type="entry name" value="DECARBOXYLATING DEHYDROGENASES-ISOCITRATE, ISOPROPYLMALATE, TARTRATE"/>
    <property type="match status" value="1"/>
</dbReference>
<protein>
    <submittedName>
        <fullName evidence="4">Isocitrate/isopropylmalate dehydrogenase family protein</fullName>
    </submittedName>
</protein>
<dbReference type="PROSITE" id="PS00470">
    <property type="entry name" value="IDH_IMDH"/>
    <property type="match status" value="1"/>
</dbReference>
<dbReference type="PANTHER" id="PTHR11835:SF34">
    <property type="entry name" value="ISOCITRATE DEHYDROGENASE [NAD] SUBUNIT ALPHA, MITOCHONDRIAL"/>
    <property type="match status" value="1"/>
</dbReference>
<evidence type="ECO:0000256" key="1">
    <source>
        <dbReference type="ARBA" id="ARBA00007769"/>
    </source>
</evidence>
<organism evidence="4 5">
    <name type="scientific">Romboutsia faecis</name>
    <dbReference type="NCBI Taxonomy" id="2764597"/>
    <lineage>
        <taxon>Bacteria</taxon>
        <taxon>Bacillati</taxon>
        <taxon>Bacillota</taxon>
        <taxon>Clostridia</taxon>
        <taxon>Peptostreptococcales</taxon>
        <taxon>Peptostreptococcaceae</taxon>
        <taxon>Romboutsia</taxon>
    </lineage>
</organism>
<proteinExistence type="inferred from homology"/>
<evidence type="ECO:0000256" key="2">
    <source>
        <dbReference type="ARBA" id="ARBA00023002"/>
    </source>
</evidence>
<dbReference type="Pfam" id="PF00180">
    <property type="entry name" value="Iso_dh"/>
    <property type="match status" value="1"/>
</dbReference>
<sequence length="337" mass="37044">MYNVTLIPGDGIGPEVSKSMVRVVEATGIDINWEIVNAGLNVIEEYNTPLPDHVIESIKKNKIAIKGPITTPVGKGFKSVNVTLRQALDLYVNLRPIKTFKGIKSRYENVDLVIVRENTEDLYAGIEHKVGDYGAESIKIITKGACERIVEFACDYVKENNRKKLTGVHKANIMKLTDGLFLKVFRDISEKNKINYNDLIVDAAAMNLVLNPEKYDVLVMPNLYGDILSDLCAGLVGGLGIIPGANIGKDYAIFEAVHGSAPDIAGMNKANPTALIQSAIMMLRYLGEYDAAKKIERALEKVFIEGRVLTIDLGGNATTDEFTDELCKYVLEGVKAY</sequence>
<dbReference type="InterPro" id="IPR024084">
    <property type="entry name" value="IsoPropMal-DH-like_dom"/>
</dbReference>
<dbReference type="EMBL" id="JACRWE010000003">
    <property type="protein sequence ID" value="MBC5996674.1"/>
    <property type="molecule type" value="Genomic_DNA"/>
</dbReference>
<dbReference type="InterPro" id="IPR019818">
    <property type="entry name" value="IsoCit/isopropylmalate_DH_CS"/>
</dbReference>